<organism evidence="1 2">
    <name type="scientific">Pisolithus microcarpus 441</name>
    <dbReference type="NCBI Taxonomy" id="765257"/>
    <lineage>
        <taxon>Eukaryota</taxon>
        <taxon>Fungi</taxon>
        <taxon>Dikarya</taxon>
        <taxon>Basidiomycota</taxon>
        <taxon>Agaricomycotina</taxon>
        <taxon>Agaricomycetes</taxon>
        <taxon>Agaricomycetidae</taxon>
        <taxon>Boletales</taxon>
        <taxon>Sclerodermatineae</taxon>
        <taxon>Pisolithaceae</taxon>
        <taxon>Pisolithus</taxon>
    </lineage>
</organism>
<dbReference type="AlphaFoldDB" id="A0A0C9YYI1"/>
<dbReference type="STRING" id="765257.A0A0C9YYI1"/>
<dbReference type="Proteomes" id="UP000054018">
    <property type="component" value="Unassembled WGS sequence"/>
</dbReference>
<reference evidence="2" key="2">
    <citation type="submission" date="2015-01" db="EMBL/GenBank/DDBJ databases">
        <title>Evolutionary Origins and Diversification of the Mycorrhizal Mutualists.</title>
        <authorList>
            <consortium name="DOE Joint Genome Institute"/>
            <consortium name="Mycorrhizal Genomics Consortium"/>
            <person name="Kohler A."/>
            <person name="Kuo A."/>
            <person name="Nagy L.G."/>
            <person name="Floudas D."/>
            <person name="Copeland A."/>
            <person name="Barry K.W."/>
            <person name="Cichocki N."/>
            <person name="Veneault-Fourrey C."/>
            <person name="LaButti K."/>
            <person name="Lindquist E.A."/>
            <person name="Lipzen A."/>
            <person name="Lundell T."/>
            <person name="Morin E."/>
            <person name="Murat C."/>
            <person name="Riley R."/>
            <person name="Ohm R."/>
            <person name="Sun H."/>
            <person name="Tunlid A."/>
            <person name="Henrissat B."/>
            <person name="Grigoriev I.V."/>
            <person name="Hibbett D.S."/>
            <person name="Martin F."/>
        </authorList>
    </citation>
    <scope>NUCLEOTIDE SEQUENCE [LARGE SCALE GENOMIC DNA]</scope>
    <source>
        <strain evidence="2">441</strain>
    </source>
</reference>
<proteinExistence type="predicted"/>
<evidence type="ECO:0000313" key="1">
    <source>
        <dbReference type="EMBL" id="KIK21831.1"/>
    </source>
</evidence>
<name>A0A0C9YYI1_9AGAM</name>
<dbReference type="HOGENOM" id="CLU_084278_0_0_1"/>
<sequence>MSSFKYVSNAARTLQEGYVKYRGTQFKISTLNRWIVFIGHQHLEDIKESTGDELSLIEAAKDQQSAEVDSRIGPEINTNRYHISVARTHLTLKLGLYYPDIKHTDFGELLDLKDNGAVDELLSFTIDADAADSVEERSSSGNHTGHRTRIQQHLGSSSSCRLVWIDLNFRLVTTDAKVFDTFPEFLPCVDNTAAGIACALKHLDPIVKECFRCVGGHEVDWSDKPASRSFR</sequence>
<evidence type="ECO:0000313" key="2">
    <source>
        <dbReference type="Proteomes" id="UP000054018"/>
    </source>
</evidence>
<keyword evidence="2" id="KW-1185">Reference proteome</keyword>
<reference evidence="1 2" key="1">
    <citation type="submission" date="2014-04" db="EMBL/GenBank/DDBJ databases">
        <authorList>
            <consortium name="DOE Joint Genome Institute"/>
            <person name="Kuo A."/>
            <person name="Kohler A."/>
            <person name="Costa M.D."/>
            <person name="Nagy L.G."/>
            <person name="Floudas D."/>
            <person name="Copeland A."/>
            <person name="Barry K.W."/>
            <person name="Cichocki N."/>
            <person name="Veneault-Fourrey C."/>
            <person name="LaButti K."/>
            <person name="Lindquist E.A."/>
            <person name="Lipzen A."/>
            <person name="Lundell T."/>
            <person name="Morin E."/>
            <person name="Murat C."/>
            <person name="Sun H."/>
            <person name="Tunlid A."/>
            <person name="Henrissat B."/>
            <person name="Grigoriev I.V."/>
            <person name="Hibbett D.S."/>
            <person name="Martin F."/>
            <person name="Nordberg H.P."/>
            <person name="Cantor M.N."/>
            <person name="Hua S.X."/>
        </authorList>
    </citation>
    <scope>NUCLEOTIDE SEQUENCE [LARGE SCALE GENOMIC DNA]</scope>
    <source>
        <strain evidence="1 2">441</strain>
    </source>
</reference>
<protein>
    <submittedName>
        <fullName evidence="1">Uncharacterized protein</fullName>
    </submittedName>
</protein>
<dbReference type="EMBL" id="KN833746">
    <property type="protein sequence ID" value="KIK21831.1"/>
    <property type="molecule type" value="Genomic_DNA"/>
</dbReference>
<gene>
    <name evidence="1" type="ORF">PISMIDRAFT_11983</name>
</gene>
<accession>A0A0C9YYI1</accession>
<dbReference type="OrthoDB" id="1844152at2759"/>